<accession>A0A2V1JSV9</accession>
<dbReference type="InterPro" id="IPR036868">
    <property type="entry name" value="TusA-like_sf"/>
</dbReference>
<feature type="domain" description="UPF0033" evidence="1">
    <location>
        <begin position="2"/>
        <end position="70"/>
    </location>
</feature>
<dbReference type="EMBL" id="JRFU01000003">
    <property type="protein sequence ID" value="PWE88060.1"/>
    <property type="molecule type" value="Genomic_DNA"/>
</dbReference>
<evidence type="ECO:0000313" key="3">
    <source>
        <dbReference type="Proteomes" id="UP000245288"/>
    </source>
</evidence>
<dbReference type="NCBIfam" id="TIGR03527">
    <property type="entry name" value="selenium_YedF"/>
    <property type="match status" value="1"/>
</dbReference>
<dbReference type="InterPro" id="IPR027396">
    <property type="entry name" value="DsrEFH-like"/>
</dbReference>
<proteinExistence type="predicted"/>
<name>A0A2V1JSV9_EUBRA</name>
<comment type="caution">
    <text evidence="2">The sequence shown here is derived from an EMBL/GenBank/DDBJ whole genome shotgun (WGS) entry which is preliminary data.</text>
</comment>
<evidence type="ECO:0000313" key="2">
    <source>
        <dbReference type="EMBL" id="PWE88060.1"/>
    </source>
</evidence>
<organism evidence="2 3">
    <name type="scientific">Eubacterium ramulus</name>
    <dbReference type="NCBI Taxonomy" id="39490"/>
    <lineage>
        <taxon>Bacteria</taxon>
        <taxon>Bacillati</taxon>
        <taxon>Bacillota</taxon>
        <taxon>Clostridia</taxon>
        <taxon>Eubacteriales</taxon>
        <taxon>Eubacteriaceae</taxon>
        <taxon>Eubacterium</taxon>
    </lineage>
</organism>
<gene>
    <name evidence="2" type="ORF">LG34_00135</name>
</gene>
<keyword evidence="3" id="KW-1185">Reference proteome</keyword>
<dbReference type="Gene3D" id="3.30.110.40">
    <property type="entry name" value="TusA-like domain"/>
    <property type="match status" value="1"/>
</dbReference>
<evidence type="ECO:0000259" key="1">
    <source>
        <dbReference type="Pfam" id="PF01206"/>
    </source>
</evidence>
<dbReference type="InterPro" id="IPR003787">
    <property type="entry name" value="Sulphur_relay_DsrE/F-like"/>
</dbReference>
<dbReference type="Pfam" id="PF02635">
    <property type="entry name" value="DsrE"/>
    <property type="match status" value="1"/>
</dbReference>
<dbReference type="Proteomes" id="UP000245288">
    <property type="component" value="Unassembled WGS sequence"/>
</dbReference>
<sequence>MIKVDAMGDTCPIPVVKTKNAIKELGGSGEVQTLVDNEIAVQNLTKMANQKGYGVRSQKLGEGQYEVIMTISVDGEASQATEEAEEKTVCYPDARKKNTVVVLSSSTMGNGDDELGAILMKGFIYALSQQEELPTTILMYNGGAKISCEESPSLEDLKSLEAQGVEILTCGTCLNHYGLTDKLKVGEVTNMYVIAEKMTQADLIVKP</sequence>
<dbReference type="SUPFAM" id="SSF75169">
    <property type="entry name" value="DsrEFH-like"/>
    <property type="match status" value="1"/>
</dbReference>
<dbReference type="SUPFAM" id="SSF64307">
    <property type="entry name" value="SirA-like"/>
    <property type="match status" value="1"/>
</dbReference>
<dbReference type="Pfam" id="PF01206">
    <property type="entry name" value="TusA"/>
    <property type="match status" value="1"/>
</dbReference>
<dbReference type="RefSeq" id="WP_109214292.1">
    <property type="nucleotide sequence ID" value="NZ_CABMEW010000003.1"/>
</dbReference>
<protein>
    <submittedName>
        <fullName evidence="2">Response regulator SirA</fullName>
    </submittedName>
</protein>
<reference evidence="2 3" key="1">
    <citation type="submission" date="2014-09" db="EMBL/GenBank/DDBJ databases">
        <title>Butyrate-producing bacteria isolated from human gut.</title>
        <authorList>
            <person name="Zhang Q."/>
            <person name="Zhao L."/>
        </authorList>
    </citation>
    <scope>NUCLEOTIDE SEQUENCE [LARGE SCALE GENOMIC DNA]</scope>
    <source>
        <strain evidence="2 3">21</strain>
    </source>
</reference>
<dbReference type="InterPro" id="IPR001455">
    <property type="entry name" value="TusA-like"/>
</dbReference>
<dbReference type="OrthoDB" id="9801500at2"/>
<dbReference type="AlphaFoldDB" id="A0A2V1JSV9"/>
<dbReference type="InterPro" id="IPR019870">
    <property type="entry name" value="Se_metab_YedF"/>
</dbReference>